<feature type="compositionally biased region" description="Low complexity" evidence="14">
    <location>
        <begin position="1781"/>
        <end position="1801"/>
    </location>
</feature>
<comment type="similarity">
    <text evidence="3">Belongs to the MADD family.</text>
</comment>
<dbReference type="SMART" id="SM00800">
    <property type="entry name" value="uDENN"/>
    <property type="match status" value="1"/>
</dbReference>
<dbReference type="InterPro" id="IPR039980">
    <property type="entry name" value="MADD"/>
</dbReference>
<evidence type="ECO:0000256" key="6">
    <source>
        <dbReference type="ARBA" id="ARBA00022490"/>
    </source>
</evidence>
<feature type="compositionally biased region" description="Polar residues" evidence="14">
    <location>
        <begin position="1802"/>
        <end position="1815"/>
    </location>
</feature>
<feature type="region of interest" description="Disordered" evidence="14">
    <location>
        <begin position="1232"/>
        <end position="1364"/>
    </location>
</feature>
<dbReference type="PROSITE" id="PS00022">
    <property type="entry name" value="EGF_1"/>
    <property type="match status" value="4"/>
</dbReference>
<protein>
    <recommendedName>
        <fullName evidence="4">MAP kinase-activating death domain protein</fullName>
    </recommendedName>
</protein>
<keyword evidence="15" id="KW-1133">Transmembrane helix</keyword>
<keyword evidence="6" id="KW-0963">Cytoplasm</keyword>
<dbReference type="Pfam" id="PF00008">
    <property type="entry name" value="EGF"/>
    <property type="match status" value="3"/>
</dbReference>
<dbReference type="GO" id="GO:0006915">
    <property type="term" value="P:apoptotic process"/>
    <property type="evidence" value="ECO:0007669"/>
    <property type="project" value="UniProtKB-KW"/>
</dbReference>
<evidence type="ECO:0000256" key="12">
    <source>
        <dbReference type="ARBA" id="ARBA00023157"/>
    </source>
</evidence>
<feature type="compositionally biased region" description="Basic and acidic residues" evidence="14">
    <location>
        <begin position="64"/>
        <end position="77"/>
    </location>
</feature>
<evidence type="ECO:0000313" key="18">
    <source>
        <dbReference type="EMBL" id="EEN53420.1"/>
    </source>
</evidence>
<feature type="compositionally biased region" description="Polar residues" evidence="14">
    <location>
        <begin position="1245"/>
        <end position="1263"/>
    </location>
</feature>
<dbReference type="InterPro" id="IPR005113">
    <property type="entry name" value="uDENN_dom"/>
</dbReference>
<feature type="disulfide bond" evidence="13">
    <location>
        <begin position="432"/>
        <end position="442"/>
    </location>
</feature>
<keyword evidence="11 15" id="KW-0472">Membrane</keyword>
<dbReference type="InParanoid" id="C3Z1Q3"/>
<dbReference type="InterPro" id="IPR000152">
    <property type="entry name" value="EGF-type_Asp/Asn_hydroxyl_site"/>
</dbReference>
<feature type="domain" description="UDENN" evidence="17">
    <location>
        <begin position="548"/>
        <end position="1112"/>
    </location>
</feature>
<dbReference type="eggNOG" id="KOG1217">
    <property type="taxonomic scope" value="Eukaryota"/>
</dbReference>
<evidence type="ECO:0000256" key="1">
    <source>
        <dbReference type="ARBA" id="ARBA00004236"/>
    </source>
</evidence>
<dbReference type="PANTHER" id="PTHR13008">
    <property type="entry name" value="MAP-KINASE ACTIVATING DEATH DOMAIN PROTEIN MADD /DENN/AEX-3 C.ELEGANS"/>
    <property type="match status" value="1"/>
</dbReference>
<dbReference type="InterPro" id="IPR018097">
    <property type="entry name" value="EGF_Ca-bd_CS"/>
</dbReference>
<keyword evidence="15" id="KW-0812">Transmembrane</keyword>
<gene>
    <name evidence="18" type="ORF">BRAFLDRAFT_122637</name>
</gene>
<evidence type="ECO:0000256" key="10">
    <source>
        <dbReference type="ARBA" id="ARBA00022737"/>
    </source>
</evidence>
<dbReference type="Pfam" id="PF23629">
    <property type="entry name" value="Death_MADD"/>
    <property type="match status" value="1"/>
</dbReference>
<feature type="disulfide bond" evidence="13">
    <location>
        <begin position="469"/>
        <end position="479"/>
    </location>
</feature>
<comment type="caution">
    <text evidence="13">Lacks conserved residue(s) required for the propagation of feature annotation.</text>
</comment>
<feature type="compositionally biased region" description="Polar residues" evidence="14">
    <location>
        <begin position="1839"/>
        <end position="1852"/>
    </location>
</feature>
<dbReference type="SMART" id="SM00799">
    <property type="entry name" value="DENN"/>
    <property type="match status" value="1"/>
</dbReference>
<dbReference type="GO" id="GO:0005509">
    <property type="term" value="F:calcium ion binding"/>
    <property type="evidence" value="ECO:0007669"/>
    <property type="project" value="InterPro"/>
</dbReference>
<dbReference type="InterPro" id="IPR001881">
    <property type="entry name" value="EGF-like_Ca-bd_dom"/>
</dbReference>
<dbReference type="PROSITE" id="PS01187">
    <property type="entry name" value="EGF_CA"/>
    <property type="match status" value="1"/>
</dbReference>
<dbReference type="PROSITE" id="PS50026">
    <property type="entry name" value="EGF_3"/>
    <property type="match status" value="4"/>
</dbReference>
<dbReference type="eggNOG" id="KOG3570">
    <property type="taxonomic scope" value="Eukaryota"/>
</dbReference>
<dbReference type="InterPro" id="IPR001194">
    <property type="entry name" value="cDENN_dom"/>
</dbReference>
<dbReference type="PROSITE" id="PS01186">
    <property type="entry name" value="EGF_2"/>
    <property type="match status" value="4"/>
</dbReference>
<sequence>MATTETTLLPEQEHTKEKVVGVAKPSSKLQQALHEDHAKEEDVTVPKIRSARQPSVPPMHGKKAHEEKEEPSSTDEKDLIIRSNATNRGKHAYEHTIVGEQTEAGPYGSAPVIFNDKQHAAAGPRYLHVGDHVVVCSGHESEHTYGYQEAEEVKGSEQDDCSHYYKNPEDCYGYKVPEVVYNDENTCSNDYDKPEDVYGHKVPEEVSKAFEEESCSNDYDKPEDVDRHKDSKEVSFAYRAKERAVEMWSKRKSSKVCWLAMGCGLLVVTSVVVAGILATQITSDGRVAFGSKLKQNGTMILESSTPWKTTFYEESNSAFDEFIVFESTPTYLPFTNSSATTGTLPRTATFLLTDDPNECAKKPCKHGICQNKDGGYKCTCSPGWTGQNCNQHLNECAKKPCKHGTCQNKDGGYKCTCSPGWTGQNCNQHIECFKKPCQHGRCVYKPDGYKCTCSKGWTGKNCQQDIDDCASDPCQHGRCVNKHGFYQCTCSSGWTGHNCQNVNGGQSCASDDVNGRWRSSLPWLRREKRCLQDDSSTERGRLPLRLLDYIVIVGARNPNGNSAAQTPELLRRYPVEDHEDFPLPPDVVFFCQPEGCISAGVKRVSLREDNSFVFSLTEKDSNRVRFGMCVNFYRPFEKRNSTDHGGRGSAGEQPQTLQKPRTESIDGDDEGLEPQTHRRRRKQGRVRNNTLTSLCIVSHHPFFSTFRECLFILKRLIDACNQRTGGKKVGAAKGTFRNSVWGVLTGNRTDDKASLVTHDVRELETWICRLLSAPVCIPGKTRVEVSILPTEMQAPMTFALPDAHRFCLADFPMHLPLELLGVETCLKVLTCILLEHKIVLQSRAYNALSMSVINCCCCFPSLQIVLQSRDYNTLFKSVISCCFPSLQIVLQSRDYNALSMSVILLLVPSPYIIGVPASFFLYKADFKLPDDVWLIDLDSNKITVPRCADELPPLPEPEGTQLKNHLKQALSSMSMAPQYYANLHALSSMSMAPQPILNLDKVQEENLAVPVRNASPSTPEMGFNPLIYGNDVDSVDIATRVAMVKFFTSKNVLGDHWVHTRTLRLYPRPVVAFQLATFLKSRGKQTDFIKRLASTQAVEYFGEWCLAPTNTTFQRIQNTVHDPVLIGDKPKWYAHQLAAVQFSVYDENSTLASALELALTDQVDDQSEPPTDESGSDTGSEVSEDDAGGSTTSSSYSSLSDFVTDMINSGISGTTPSVPEIEVDREALAHCSPPSTLQVPPMLQESPSPVTMSPHSTATTPSPDSEKQAINPMFHEEGDRGNDTDADIDSLNYDSDSSHPSKTDALEYIAKQAKGRPELETDNNNIPKSRPYGPSMSMYELPVHGDGTGRGAGLPSLVEKGDPQSTWSLASIASKISNLKIDQSDAESVSSATSSDRNGYTHSLQRSSSGVSTLSTRSRGSDGGKSFGPFPRAPSSRKALADKSLIRHSSSQSSLRRPPPPSKGSPQSPPDSSRINSSENQQFLKDVVSSVLEGQGVGWLQLKKLKRLMEQESLRMFVINRLLENAVRDEENSKEGRYSDHIEDVKVSRAVYKGMLAVLKACVVGLESSHDNHVPGGVASAFGVLEIAHTHYYTKEVPQLPKRKEDFDKDEDKGSRRRKNYDTRSLDEENMVAALEWRAAYEQSRKNKEKRKDEIKGMEGNSGKEVLRGSMWIPKTAASAVSSIMRGVPKGRTESDGETTIYWGASSRAQRNPIWTATYRYKPGSDGFEVVEKPDGSTSGEDKESDRESIIEGAEGIDEDIKSAEDLLYIKQRRKMNKNNSVDSDTVSESSTLVSNSSETLANDSDYSTASNENLWPQRINHHSIRAAVSDSEIERTGGQMSPSRRAPTTTWHSKSTLSKGFRYRNGHLISTAGSTQDGIERHYIFEGLIGLERTSIWDQIPFWDEDSEISTPTILTPDGKERSALWENMQFWEDGFLDLVAQERELVGMDQAPADMIDRSNMQFWEDGFLDLVAQERELVGMDQAPADMIDRYKAMSAEDRKRLEEDEDKLLSTQLFNLVAYMVSMQVSKNECRRKIRRLLGKSHIGLLYSQDVMDVLDQINNLHGNDIDLKPYSSRYMRKQTFVVHAGTDTRGDLLFMEVCDDAIVLRTGNGQIQERWWYEKLINMTYCPKTKVLCLWRKKDNQTQLNKFYTKKCKELYFCVKDSMEKAAAKQNGKKPGPELGGEFPIQDMQTGEGGLLQVTLEGINLKFIHTQANEICYAVLCVFSYVAAAKSQEKRELEAKSPVK</sequence>
<dbReference type="Gene3D" id="2.10.25.10">
    <property type="entry name" value="Laminin"/>
    <property type="match status" value="4"/>
</dbReference>
<dbReference type="EMBL" id="GG666573">
    <property type="protein sequence ID" value="EEN53420.1"/>
    <property type="molecule type" value="Genomic_DNA"/>
</dbReference>
<dbReference type="InterPro" id="IPR049883">
    <property type="entry name" value="NOTCH1_EGF-like"/>
</dbReference>
<dbReference type="PROSITE" id="PS50211">
    <property type="entry name" value="DENN"/>
    <property type="match status" value="1"/>
</dbReference>
<dbReference type="PANTHER" id="PTHR13008:SF7">
    <property type="entry name" value="MAP KINASE-ACTIVATING DEATH DOMAIN PROTEIN"/>
    <property type="match status" value="1"/>
</dbReference>
<keyword evidence="7 13" id="KW-0245">EGF-like domain</keyword>
<comment type="subcellular location">
    <subcellularLocation>
        <location evidence="1">Cell membrane</location>
    </subcellularLocation>
    <subcellularLocation>
        <location evidence="2">Cytoplasm</location>
    </subcellularLocation>
</comment>
<feature type="compositionally biased region" description="Basic and acidic residues" evidence="14">
    <location>
        <begin position="1602"/>
        <end position="1624"/>
    </location>
</feature>
<dbReference type="Pfam" id="PF03456">
    <property type="entry name" value="uDENN"/>
    <property type="match status" value="1"/>
</dbReference>
<dbReference type="InterPro" id="IPR005112">
    <property type="entry name" value="dDENN_dom"/>
</dbReference>
<feature type="region of interest" description="Disordered" evidence="14">
    <location>
        <begin position="1378"/>
        <end position="1479"/>
    </location>
</feature>
<evidence type="ECO:0000256" key="11">
    <source>
        <dbReference type="ARBA" id="ARBA00023136"/>
    </source>
</evidence>
<dbReference type="SMART" id="SM00801">
    <property type="entry name" value="dDENN"/>
    <property type="match status" value="1"/>
</dbReference>
<dbReference type="GO" id="GO:0005085">
    <property type="term" value="F:guanyl-nucleotide exchange factor activity"/>
    <property type="evidence" value="ECO:0007669"/>
    <property type="project" value="UniProtKB-KW"/>
</dbReference>
<dbReference type="PROSITE" id="PS00010">
    <property type="entry name" value="ASX_HYDROXYL"/>
    <property type="match status" value="3"/>
</dbReference>
<feature type="domain" description="EGF-like" evidence="16">
    <location>
        <begin position="465"/>
        <end position="500"/>
    </location>
</feature>
<dbReference type="Pfam" id="PF25328">
    <property type="entry name" value="PH_MADD"/>
    <property type="match status" value="1"/>
</dbReference>
<keyword evidence="5" id="KW-1003">Cell membrane</keyword>
<feature type="region of interest" description="Disordered" evidence="14">
    <location>
        <begin position="1778"/>
        <end position="1815"/>
    </location>
</feature>
<feature type="compositionally biased region" description="Basic and acidic residues" evidence="14">
    <location>
        <begin position="33"/>
        <end position="44"/>
    </location>
</feature>
<evidence type="ECO:0000259" key="16">
    <source>
        <dbReference type="PROSITE" id="PS50026"/>
    </source>
</evidence>
<dbReference type="Gene3D" id="3.30.450.200">
    <property type="match status" value="1"/>
</dbReference>
<feature type="disulfide bond" evidence="13">
    <location>
        <begin position="453"/>
        <end position="462"/>
    </location>
</feature>
<feature type="compositionally biased region" description="Basic and acidic residues" evidence="14">
    <location>
        <begin position="1296"/>
        <end position="1305"/>
    </location>
</feature>
<dbReference type="InterPro" id="IPR000742">
    <property type="entry name" value="EGF"/>
</dbReference>
<dbReference type="InterPro" id="IPR037516">
    <property type="entry name" value="Tripartite_DENN"/>
</dbReference>
<evidence type="ECO:0000256" key="2">
    <source>
        <dbReference type="ARBA" id="ARBA00004496"/>
    </source>
</evidence>
<reference evidence="18" key="1">
    <citation type="journal article" date="2008" name="Nature">
        <title>The amphioxus genome and the evolution of the chordate karyotype.</title>
        <authorList>
            <consortium name="US DOE Joint Genome Institute (JGI-PGF)"/>
            <person name="Putnam N.H."/>
            <person name="Butts T."/>
            <person name="Ferrier D.E.K."/>
            <person name="Furlong R.F."/>
            <person name="Hellsten U."/>
            <person name="Kawashima T."/>
            <person name="Robinson-Rechavi M."/>
            <person name="Shoguchi E."/>
            <person name="Terry A."/>
            <person name="Yu J.-K."/>
            <person name="Benito-Gutierrez E.L."/>
            <person name="Dubchak I."/>
            <person name="Garcia-Fernandez J."/>
            <person name="Gibson-Brown J.J."/>
            <person name="Grigoriev I.V."/>
            <person name="Horton A.C."/>
            <person name="de Jong P.J."/>
            <person name="Jurka J."/>
            <person name="Kapitonov V.V."/>
            <person name="Kohara Y."/>
            <person name="Kuroki Y."/>
            <person name="Lindquist E."/>
            <person name="Lucas S."/>
            <person name="Osoegawa K."/>
            <person name="Pennacchio L.A."/>
            <person name="Salamov A.A."/>
            <person name="Satou Y."/>
            <person name="Sauka-Spengler T."/>
            <person name="Schmutz J."/>
            <person name="Shin-I T."/>
            <person name="Toyoda A."/>
            <person name="Bronner-Fraser M."/>
            <person name="Fujiyama A."/>
            <person name="Holland L.Z."/>
            <person name="Holland P.W.H."/>
            <person name="Satoh N."/>
            <person name="Rokhsar D.S."/>
        </authorList>
    </citation>
    <scope>NUCLEOTIDE SEQUENCE [LARGE SCALE GENOMIC DNA]</scope>
    <source>
        <strain evidence="18">S238N-H82</strain>
        <tissue evidence="18">Testes</tissue>
    </source>
</reference>
<feature type="domain" description="EGF-like" evidence="16">
    <location>
        <begin position="355"/>
        <end position="390"/>
    </location>
</feature>
<dbReference type="GO" id="GO:0005886">
    <property type="term" value="C:plasma membrane"/>
    <property type="evidence" value="ECO:0007669"/>
    <property type="project" value="UniProtKB-SubCell"/>
</dbReference>
<evidence type="ECO:0000256" key="9">
    <source>
        <dbReference type="ARBA" id="ARBA00022703"/>
    </source>
</evidence>
<feature type="disulfide bond" evidence="13">
    <location>
        <begin position="380"/>
        <end position="389"/>
    </location>
</feature>
<feature type="disulfide bond" evidence="13">
    <location>
        <begin position="396"/>
        <end position="406"/>
    </location>
</feature>
<feature type="compositionally biased region" description="Low complexity" evidence="14">
    <location>
        <begin position="1386"/>
        <end position="1396"/>
    </location>
</feature>
<dbReference type="CDD" id="cd00054">
    <property type="entry name" value="EGF_CA"/>
    <property type="match status" value="4"/>
</dbReference>
<feature type="disulfide bond" evidence="13">
    <location>
        <begin position="417"/>
        <end position="426"/>
    </location>
</feature>
<feature type="transmembrane region" description="Helical" evidence="15">
    <location>
        <begin position="256"/>
        <end position="278"/>
    </location>
</feature>
<accession>C3Z1Q3</accession>
<feature type="region of interest" description="Disordered" evidence="14">
    <location>
        <begin position="1831"/>
        <end position="1852"/>
    </location>
</feature>
<proteinExistence type="inferred from homology"/>
<dbReference type="GO" id="GO:0005737">
    <property type="term" value="C:cytoplasm"/>
    <property type="evidence" value="ECO:0007669"/>
    <property type="project" value="UniProtKB-SubCell"/>
</dbReference>
<evidence type="ECO:0000256" key="5">
    <source>
        <dbReference type="ARBA" id="ARBA00022475"/>
    </source>
</evidence>
<feature type="region of interest" description="Disordered" evidence="14">
    <location>
        <begin position="1726"/>
        <end position="1754"/>
    </location>
</feature>
<organism>
    <name type="scientific">Branchiostoma floridae</name>
    <name type="common">Florida lancelet</name>
    <name type="synonym">Amphioxus</name>
    <dbReference type="NCBI Taxonomy" id="7739"/>
    <lineage>
        <taxon>Eukaryota</taxon>
        <taxon>Metazoa</taxon>
        <taxon>Chordata</taxon>
        <taxon>Cephalochordata</taxon>
        <taxon>Leptocardii</taxon>
        <taxon>Amphioxiformes</taxon>
        <taxon>Branchiostomatidae</taxon>
        <taxon>Branchiostoma</taxon>
    </lineage>
</organism>
<feature type="compositionally biased region" description="Basic and acidic residues" evidence="14">
    <location>
        <begin position="1730"/>
        <end position="1750"/>
    </location>
</feature>
<dbReference type="FunFam" id="2.10.25.10:FF:000901">
    <property type="entry name" value="Uncharacterized protein"/>
    <property type="match status" value="4"/>
</dbReference>
<dbReference type="Pfam" id="PF02141">
    <property type="entry name" value="DENN"/>
    <property type="match status" value="1"/>
</dbReference>
<evidence type="ECO:0000256" key="8">
    <source>
        <dbReference type="ARBA" id="ARBA00022658"/>
    </source>
</evidence>
<evidence type="ECO:0000259" key="17">
    <source>
        <dbReference type="PROSITE" id="PS50211"/>
    </source>
</evidence>
<evidence type="ECO:0000256" key="7">
    <source>
        <dbReference type="ARBA" id="ARBA00022536"/>
    </source>
</evidence>
<dbReference type="SUPFAM" id="SSF57184">
    <property type="entry name" value="Growth factor receptor domain"/>
    <property type="match status" value="2"/>
</dbReference>
<evidence type="ECO:0000256" key="13">
    <source>
        <dbReference type="PROSITE-ProRule" id="PRU00076"/>
    </source>
</evidence>
<feature type="disulfide bond" evidence="13">
    <location>
        <begin position="490"/>
        <end position="499"/>
    </location>
</feature>
<dbReference type="Gene3D" id="3.40.50.11500">
    <property type="match status" value="1"/>
</dbReference>
<dbReference type="InterPro" id="IPR057469">
    <property type="entry name" value="PH_MADD"/>
</dbReference>
<evidence type="ECO:0000256" key="4">
    <source>
        <dbReference type="ARBA" id="ARBA00017868"/>
    </source>
</evidence>
<evidence type="ECO:0000256" key="15">
    <source>
        <dbReference type="SAM" id="Phobius"/>
    </source>
</evidence>
<feature type="compositionally biased region" description="Basic and acidic residues" evidence="14">
    <location>
        <begin position="1274"/>
        <end position="1283"/>
    </location>
</feature>
<dbReference type="InterPro" id="IPR043153">
    <property type="entry name" value="DENN_C"/>
</dbReference>
<feature type="region of interest" description="Disordered" evidence="14">
    <location>
        <begin position="1161"/>
        <end position="1198"/>
    </location>
</feature>
<feature type="compositionally biased region" description="Pro residues" evidence="14">
    <location>
        <begin position="1457"/>
        <end position="1469"/>
    </location>
</feature>
<feature type="region of interest" description="Disordered" evidence="14">
    <location>
        <begin position="640"/>
        <end position="684"/>
    </location>
</feature>
<feature type="compositionally biased region" description="Low complexity" evidence="14">
    <location>
        <begin position="1403"/>
        <end position="1418"/>
    </location>
</feature>
<evidence type="ECO:0000256" key="14">
    <source>
        <dbReference type="SAM" id="MobiDB-lite"/>
    </source>
</evidence>
<dbReference type="InterPro" id="IPR009030">
    <property type="entry name" value="Growth_fac_rcpt_cys_sf"/>
</dbReference>
<feature type="domain" description="EGF-like" evidence="16">
    <location>
        <begin position="428"/>
        <end position="463"/>
    </location>
</feature>
<feature type="disulfide bond" evidence="13">
    <location>
        <begin position="359"/>
        <end position="369"/>
    </location>
</feature>
<keyword evidence="10" id="KW-0677">Repeat</keyword>
<name>C3Z1Q3_BRAFL</name>
<feature type="region of interest" description="Disordered" evidence="14">
    <location>
        <begin position="1599"/>
        <end position="1624"/>
    </location>
</feature>
<dbReference type="SMART" id="SM00179">
    <property type="entry name" value="EGF_CA"/>
    <property type="match status" value="4"/>
</dbReference>
<keyword evidence="9" id="KW-0053">Apoptosis</keyword>
<keyword evidence="8" id="KW-0344">Guanine-nucleotide releasing factor</keyword>
<feature type="region of interest" description="Disordered" evidence="14">
    <location>
        <begin position="1"/>
        <end position="77"/>
    </location>
</feature>
<dbReference type="Pfam" id="PF07645">
    <property type="entry name" value="EGF_CA"/>
    <property type="match status" value="1"/>
</dbReference>
<feature type="domain" description="EGF-like" evidence="16">
    <location>
        <begin position="392"/>
        <end position="427"/>
    </location>
</feature>
<keyword evidence="12 13" id="KW-1015">Disulfide bond</keyword>
<dbReference type="STRING" id="7739.C3Z1Q3"/>
<dbReference type="InterPro" id="IPR056574">
    <property type="entry name" value="Death_MADD"/>
</dbReference>
<evidence type="ECO:0000256" key="3">
    <source>
        <dbReference type="ARBA" id="ARBA00005978"/>
    </source>
</evidence>
<dbReference type="SMART" id="SM00181">
    <property type="entry name" value="EGF"/>
    <property type="match status" value="4"/>
</dbReference>
<feature type="compositionally biased region" description="Acidic residues" evidence="14">
    <location>
        <begin position="1162"/>
        <end position="1175"/>
    </location>
</feature>